<dbReference type="Proteomes" id="UP001054837">
    <property type="component" value="Unassembled WGS sequence"/>
</dbReference>
<gene>
    <name evidence="1" type="primary">PO21_39</name>
    <name evidence="1" type="ORF">CDAR_288681</name>
</gene>
<dbReference type="AlphaFoldDB" id="A0AAV4RNQ9"/>
<comment type="caution">
    <text evidence="1">The sequence shown here is derived from an EMBL/GenBank/DDBJ whole genome shotgun (WGS) entry which is preliminary data.</text>
</comment>
<protein>
    <submittedName>
        <fullName evidence="1">Retrovirus-related Pol polyprotein from type-1 retrotransposable element R2</fullName>
    </submittedName>
</protein>
<organism evidence="1 2">
    <name type="scientific">Caerostris darwini</name>
    <dbReference type="NCBI Taxonomy" id="1538125"/>
    <lineage>
        <taxon>Eukaryota</taxon>
        <taxon>Metazoa</taxon>
        <taxon>Ecdysozoa</taxon>
        <taxon>Arthropoda</taxon>
        <taxon>Chelicerata</taxon>
        <taxon>Arachnida</taxon>
        <taxon>Araneae</taxon>
        <taxon>Araneomorphae</taxon>
        <taxon>Entelegynae</taxon>
        <taxon>Araneoidea</taxon>
        <taxon>Araneidae</taxon>
        <taxon>Caerostris</taxon>
    </lineage>
</organism>
<dbReference type="EMBL" id="BPLQ01006475">
    <property type="protein sequence ID" value="GIY22739.1"/>
    <property type="molecule type" value="Genomic_DNA"/>
</dbReference>
<evidence type="ECO:0000313" key="1">
    <source>
        <dbReference type="EMBL" id="GIY22739.1"/>
    </source>
</evidence>
<accession>A0AAV4RNQ9</accession>
<evidence type="ECO:0000313" key="2">
    <source>
        <dbReference type="Proteomes" id="UP001054837"/>
    </source>
</evidence>
<proteinExistence type="predicted"/>
<name>A0AAV4RNQ9_9ARAC</name>
<keyword evidence="2" id="KW-1185">Reference proteome</keyword>
<sequence>MRGNFAIMQLLIDDVTCPFENRKTTFDSARARKLAHYEPLIPLYQAQGLQLQIVAILVGALGSWDPQNDTFLRRFMSRSYLNTFRRLCVSDSIKWFRDIYVEFLTGHKQYSPSEDVCTEPTDLADIYSPTESQFVSPV</sequence>
<reference evidence="1 2" key="1">
    <citation type="submission" date="2021-06" db="EMBL/GenBank/DDBJ databases">
        <title>Caerostris darwini draft genome.</title>
        <authorList>
            <person name="Kono N."/>
            <person name="Arakawa K."/>
        </authorList>
    </citation>
    <scope>NUCLEOTIDE SEQUENCE [LARGE SCALE GENOMIC DNA]</scope>
</reference>